<evidence type="ECO:0000259" key="2">
    <source>
        <dbReference type="Pfam" id="PF06580"/>
    </source>
</evidence>
<dbReference type="EMBL" id="PYGK01000003">
    <property type="protein sequence ID" value="PSL33296.1"/>
    <property type="molecule type" value="Genomic_DNA"/>
</dbReference>
<dbReference type="PANTHER" id="PTHR34220">
    <property type="entry name" value="SENSOR HISTIDINE KINASE YPDA"/>
    <property type="match status" value="1"/>
</dbReference>
<dbReference type="InterPro" id="IPR010559">
    <property type="entry name" value="Sig_transdc_His_kin_internal"/>
</dbReference>
<dbReference type="InterPro" id="IPR050640">
    <property type="entry name" value="Bact_2-comp_sensor_kinase"/>
</dbReference>
<dbReference type="OrthoDB" id="9809908at2"/>
<dbReference type="GO" id="GO:0016020">
    <property type="term" value="C:membrane"/>
    <property type="evidence" value="ECO:0007669"/>
    <property type="project" value="InterPro"/>
</dbReference>
<reference evidence="3 4" key="1">
    <citation type="submission" date="2018-03" db="EMBL/GenBank/DDBJ databases">
        <title>Genomic Encyclopedia of Archaeal and Bacterial Type Strains, Phase II (KMG-II): from individual species to whole genera.</title>
        <authorList>
            <person name="Goeker M."/>
        </authorList>
    </citation>
    <scope>NUCLEOTIDE SEQUENCE [LARGE SCALE GENOMIC DNA]</scope>
    <source>
        <strain evidence="3 4">DSM 18107</strain>
    </source>
</reference>
<feature type="transmembrane region" description="Helical" evidence="1">
    <location>
        <begin position="41"/>
        <end position="63"/>
    </location>
</feature>
<protein>
    <submittedName>
        <fullName evidence="3">Histidine kinase</fullName>
    </submittedName>
</protein>
<evidence type="ECO:0000256" key="1">
    <source>
        <dbReference type="SAM" id="Phobius"/>
    </source>
</evidence>
<keyword evidence="3" id="KW-0808">Transferase</keyword>
<dbReference type="InterPro" id="IPR036890">
    <property type="entry name" value="HATPase_C_sf"/>
</dbReference>
<accession>A0A2P8GH49</accession>
<organism evidence="3 4">
    <name type="scientific">Chitinophaga ginsengisoli</name>
    <dbReference type="NCBI Taxonomy" id="363837"/>
    <lineage>
        <taxon>Bacteria</taxon>
        <taxon>Pseudomonadati</taxon>
        <taxon>Bacteroidota</taxon>
        <taxon>Chitinophagia</taxon>
        <taxon>Chitinophagales</taxon>
        <taxon>Chitinophagaceae</taxon>
        <taxon>Chitinophaga</taxon>
    </lineage>
</organism>
<dbReference type="GO" id="GO:0000155">
    <property type="term" value="F:phosphorelay sensor kinase activity"/>
    <property type="evidence" value="ECO:0007669"/>
    <property type="project" value="InterPro"/>
</dbReference>
<feature type="domain" description="Signal transduction histidine kinase internal region" evidence="2">
    <location>
        <begin position="160"/>
        <end position="236"/>
    </location>
</feature>
<proteinExistence type="predicted"/>
<feature type="transmembrane region" description="Helical" evidence="1">
    <location>
        <begin position="70"/>
        <end position="91"/>
    </location>
</feature>
<keyword evidence="4" id="KW-1185">Reference proteome</keyword>
<feature type="transmembrane region" description="Helical" evidence="1">
    <location>
        <begin position="117"/>
        <end position="139"/>
    </location>
</feature>
<sequence>MKKKVLLWVHIIYWLYTMFFVEFLSKLAYKNQLVRPDPNAIFFSNIILFAAVFYLSYCILLPVFFRKRKFITLVGSWFVLSGLFVGTRFLVQEYLFLKWWGICNYCYEDYSVQGGAYIFGNAMLCFSHIILPGAIIWFVDNWLKSEHQRLRLQEEKVAAEKAFLQSQVSPHFLFNCLNNIYSMVYHQSENSLPAIQKLSGMMRYVIADGSAEEIPLNNEINYLQDYIELQQYRSRNTALRFELSGGTSGKYIAPLILISFVENVFKHGVVTDPAHPVYIQLKTTGSQLSFTVRNKINRHTKDPVSGIGLRNVQNRLALQYAGQHKLEINDDGNIFAVHLMLTLKTN</sequence>
<dbReference type="Gene3D" id="3.30.565.10">
    <property type="entry name" value="Histidine kinase-like ATPase, C-terminal domain"/>
    <property type="match status" value="1"/>
</dbReference>
<evidence type="ECO:0000313" key="3">
    <source>
        <dbReference type="EMBL" id="PSL33296.1"/>
    </source>
</evidence>
<dbReference type="Pfam" id="PF06580">
    <property type="entry name" value="His_kinase"/>
    <property type="match status" value="1"/>
</dbReference>
<feature type="transmembrane region" description="Helical" evidence="1">
    <location>
        <begin position="7"/>
        <end position="29"/>
    </location>
</feature>
<dbReference type="PANTHER" id="PTHR34220:SF7">
    <property type="entry name" value="SENSOR HISTIDINE KINASE YPDA"/>
    <property type="match status" value="1"/>
</dbReference>
<dbReference type="Proteomes" id="UP000240978">
    <property type="component" value="Unassembled WGS sequence"/>
</dbReference>
<keyword evidence="1" id="KW-0812">Transmembrane</keyword>
<keyword evidence="3" id="KW-0418">Kinase</keyword>
<comment type="caution">
    <text evidence="3">The sequence shown here is derived from an EMBL/GenBank/DDBJ whole genome shotgun (WGS) entry which is preliminary data.</text>
</comment>
<dbReference type="AlphaFoldDB" id="A0A2P8GH49"/>
<name>A0A2P8GH49_9BACT</name>
<gene>
    <name evidence="3" type="ORF">CLV42_103279</name>
</gene>
<evidence type="ECO:0000313" key="4">
    <source>
        <dbReference type="Proteomes" id="UP000240978"/>
    </source>
</evidence>
<dbReference type="RefSeq" id="WP_106601619.1">
    <property type="nucleotide sequence ID" value="NZ_PYGK01000003.1"/>
</dbReference>
<keyword evidence="1" id="KW-0472">Membrane</keyword>
<keyword evidence="1" id="KW-1133">Transmembrane helix</keyword>